<dbReference type="PANTHER" id="PTHR16502:SF0">
    <property type="entry name" value="KERATINOCYTE-ASSOCIATED TRANSMEMBRANE PROTEIN 2"/>
    <property type="match status" value="1"/>
</dbReference>
<sequence>SYNSEDEDSHFFFHLVILAFLVAIIYITYHNKRKVRSAGRSSLPGPQIQVGTDLPPGSEPPLEGGAVFPEHGGVPPPGPERQRGHAVPQDDPGLYLLIRAGEGGVQSLKEAVSLRSRLRCFTD</sequence>
<name>Q4RS37_TETNG</name>
<keyword evidence="2" id="KW-0472">Membrane</keyword>
<dbReference type="Pfam" id="PF17818">
    <property type="entry name" value="KCT2"/>
    <property type="match status" value="1"/>
</dbReference>
<gene>
    <name evidence="3" type="ORF">GSTENG00029886001</name>
</gene>
<evidence type="ECO:0000313" key="3">
    <source>
        <dbReference type="EMBL" id="CAG08795.1"/>
    </source>
</evidence>
<protein>
    <submittedName>
        <fullName evidence="3">(spotted green pufferfish) hypothetical protein</fullName>
    </submittedName>
</protein>
<dbReference type="OrthoDB" id="5846619at2759"/>
<dbReference type="KEGG" id="tng:GSTEN00029886G001"/>
<proteinExistence type="predicted"/>
<dbReference type="EMBL" id="CAAE01015001">
    <property type="protein sequence ID" value="CAG08795.1"/>
    <property type="molecule type" value="Genomic_DNA"/>
</dbReference>
<keyword evidence="2" id="KW-0812">Transmembrane</keyword>
<dbReference type="AlphaFoldDB" id="Q4RS37"/>
<feature type="non-terminal residue" evidence="3">
    <location>
        <position position="123"/>
    </location>
</feature>
<keyword evidence="2" id="KW-1133">Transmembrane helix</keyword>
<organism evidence="3">
    <name type="scientific">Tetraodon nigroviridis</name>
    <name type="common">Spotted green pufferfish</name>
    <name type="synonym">Chelonodon nigroviridis</name>
    <dbReference type="NCBI Taxonomy" id="99883"/>
    <lineage>
        <taxon>Eukaryota</taxon>
        <taxon>Metazoa</taxon>
        <taxon>Chordata</taxon>
        <taxon>Craniata</taxon>
        <taxon>Vertebrata</taxon>
        <taxon>Euteleostomi</taxon>
        <taxon>Actinopterygii</taxon>
        <taxon>Neopterygii</taxon>
        <taxon>Teleostei</taxon>
        <taxon>Neoteleostei</taxon>
        <taxon>Acanthomorphata</taxon>
        <taxon>Eupercaria</taxon>
        <taxon>Tetraodontiformes</taxon>
        <taxon>Tetradontoidea</taxon>
        <taxon>Tetraodontidae</taxon>
        <taxon>Tetraodon</taxon>
    </lineage>
</organism>
<comment type="caution">
    <text evidence="3">The sequence shown here is derived from an EMBL/GenBank/DDBJ whole genome shotgun (WGS) entry which is preliminary data.</text>
</comment>
<evidence type="ECO:0000256" key="1">
    <source>
        <dbReference type="SAM" id="MobiDB-lite"/>
    </source>
</evidence>
<dbReference type="InterPro" id="IPR037645">
    <property type="entry name" value="KCT2"/>
</dbReference>
<feature type="transmembrane region" description="Helical" evidence="2">
    <location>
        <begin position="12"/>
        <end position="29"/>
    </location>
</feature>
<reference evidence="3" key="2">
    <citation type="submission" date="2004-02" db="EMBL/GenBank/DDBJ databases">
        <authorList>
            <consortium name="Genoscope"/>
            <consortium name="Whitehead Institute Centre for Genome Research"/>
        </authorList>
    </citation>
    <scope>NUCLEOTIDE SEQUENCE</scope>
</reference>
<evidence type="ECO:0000256" key="2">
    <source>
        <dbReference type="SAM" id="Phobius"/>
    </source>
</evidence>
<feature type="compositionally biased region" description="Low complexity" evidence="1">
    <location>
        <begin position="54"/>
        <end position="65"/>
    </location>
</feature>
<reference evidence="3" key="1">
    <citation type="journal article" date="2004" name="Nature">
        <title>Genome duplication in the teleost fish Tetraodon nigroviridis reveals the early vertebrate proto-karyotype.</title>
        <authorList>
            <person name="Jaillon O."/>
            <person name="Aury J.-M."/>
            <person name="Brunet F."/>
            <person name="Petit J.-L."/>
            <person name="Stange-Thomann N."/>
            <person name="Mauceli E."/>
            <person name="Bouneau L."/>
            <person name="Fischer C."/>
            <person name="Ozouf-Costaz C."/>
            <person name="Bernot A."/>
            <person name="Nicaud S."/>
            <person name="Jaffe D."/>
            <person name="Fisher S."/>
            <person name="Lutfalla G."/>
            <person name="Dossat C."/>
            <person name="Segurens B."/>
            <person name="Dasilva C."/>
            <person name="Salanoubat M."/>
            <person name="Levy M."/>
            <person name="Boudet N."/>
            <person name="Castellano S."/>
            <person name="Anthouard V."/>
            <person name="Jubin C."/>
            <person name="Castelli V."/>
            <person name="Katinka M."/>
            <person name="Vacherie B."/>
            <person name="Biemont C."/>
            <person name="Skalli Z."/>
            <person name="Cattolico L."/>
            <person name="Poulain J."/>
            <person name="De Berardinis V."/>
            <person name="Cruaud C."/>
            <person name="Duprat S."/>
            <person name="Brottier P."/>
            <person name="Coutanceau J.-P."/>
            <person name="Gouzy J."/>
            <person name="Parra G."/>
            <person name="Lardier G."/>
            <person name="Chapple C."/>
            <person name="McKernan K.J."/>
            <person name="McEwan P."/>
            <person name="Bosak S."/>
            <person name="Kellis M."/>
            <person name="Volff J.-N."/>
            <person name="Guigo R."/>
            <person name="Zody M.C."/>
            <person name="Mesirov J."/>
            <person name="Lindblad-Toh K."/>
            <person name="Birren B."/>
            <person name="Nusbaum C."/>
            <person name="Kahn D."/>
            <person name="Robinson-Rechavi M."/>
            <person name="Laudet V."/>
            <person name="Schachter V."/>
            <person name="Quetier F."/>
            <person name="Saurin W."/>
            <person name="Scarpelli C."/>
            <person name="Wincker P."/>
            <person name="Lander E.S."/>
            <person name="Weissenbach J."/>
            <person name="Roest Crollius H."/>
        </authorList>
    </citation>
    <scope>NUCLEOTIDE SEQUENCE [LARGE SCALE GENOMIC DNA]</scope>
</reference>
<feature type="region of interest" description="Disordered" evidence="1">
    <location>
        <begin position="34"/>
        <end position="88"/>
    </location>
</feature>
<accession>Q4RS37</accession>
<dbReference type="PANTHER" id="PTHR16502">
    <property type="entry name" value="KERATINOCYTE-ASSOCIATED TRANSMEMBRANE PROTEIN 2"/>
    <property type="match status" value="1"/>
</dbReference>